<sequence>MSISNHNMNDIEEANYSRDYCRKRKVAEETREARLAYDRNRKREKQRKVAQETQETLEQLEVRLVAEEENRTSLRRRRDTEGVSTSDQKLLSKFRNIISNLQNNLYEVPQELQGLTDIEEILIAQIFPVVSVYNLPGGQYAYRGNVINFPQDVQKFVTHLPRDPSSLDLLIVRRYTEDGSNFHNNILQNLPENGSIAEQLPQIPSDRIHHEEEGPSEQREDWIEDDEIPFTSQTFIPLLLTRHSEDGTINEILHRMQHDHSLREDWPHNENIPVDEFHTSGYMVRAFPTLYPWDSRFACLPRWRYFALNTIMRWRALSEGCIFVRQNLEEGQLIAAEILDLVETNNNIIDRMLHYGDGLRGTRQYWIHCRAELIDMLKQLGS</sequence>
<dbReference type="VEuPathDB" id="FungiDB:FUN_003974"/>
<dbReference type="Pfam" id="PF20209">
    <property type="entry name" value="DUF6570"/>
    <property type="match status" value="1"/>
</dbReference>
<dbReference type="InterPro" id="IPR046700">
    <property type="entry name" value="DUF6570"/>
</dbReference>
<reference evidence="1 2" key="1">
    <citation type="submission" date="2016-04" db="EMBL/GenBank/DDBJ databases">
        <title>Genome analyses suggest a sexual origin of heterokaryosis in a supposedly ancient asexual fungus.</title>
        <authorList>
            <person name="Ropars J."/>
            <person name="Sedzielewska K."/>
            <person name="Noel J."/>
            <person name="Charron P."/>
            <person name="Farinelli L."/>
            <person name="Marton T."/>
            <person name="Kruger M."/>
            <person name="Pelin A."/>
            <person name="Brachmann A."/>
            <person name="Corradi N."/>
        </authorList>
    </citation>
    <scope>NUCLEOTIDE SEQUENCE [LARGE SCALE GENOMIC DNA]</scope>
    <source>
        <strain evidence="1 2">A5</strain>
    </source>
</reference>
<protein>
    <submittedName>
        <fullName evidence="1">Uncharacterized protein</fullName>
    </submittedName>
</protein>
<dbReference type="VEuPathDB" id="FungiDB:RhiirFUN_005455"/>
<dbReference type="VEuPathDB" id="FungiDB:RhiirA1_479999"/>
<dbReference type="EMBL" id="LLXJ01005191">
    <property type="protein sequence ID" value="PKB95056.1"/>
    <property type="molecule type" value="Genomic_DNA"/>
</dbReference>
<dbReference type="AlphaFoldDB" id="A0A2I1EI40"/>
<evidence type="ECO:0000313" key="2">
    <source>
        <dbReference type="Proteomes" id="UP000232722"/>
    </source>
</evidence>
<dbReference type="VEuPathDB" id="FungiDB:FUN_012156"/>
<name>A0A2I1EI40_9GLOM</name>
<accession>A0A2I1EI40</accession>
<dbReference type="Proteomes" id="UP000232722">
    <property type="component" value="Unassembled WGS sequence"/>
</dbReference>
<dbReference type="OrthoDB" id="2427560at2759"/>
<dbReference type="VEuPathDB" id="FungiDB:RhiirA1_499427"/>
<organism evidence="1 2">
    <name type="scientific">Rhizophagus irregularis</name>
    <dbReference type="NCBI Taxonomy" id="588596"/>
    <lineage>
        <taxon>Eukaryota</taxon>
        <taxon>Fungi</taxon>
        <taxon>Fungi incertae sedis</taxon>
        <taxon>Mucoromycota</taxon>
        <taxon>Glomeromycotina</taxon>
        <taxon>Glomeromycetes</taxon>
        <taxon>Glomerales</taxon>
        <taxon>Glomeraceae</taxon>
        <taxon>Rhizophagus</taxon>
    </lineage>
</organism>
<gene>
    <name evidence="1" type="ORF">RhiirA5_437452</name>
</gene>
<comment type="caution">
    <text evidence="1">The sequence shown here is derived from an EMBL/GenBank/DDBJ whole genome shotgun (WGS) entry which is preliminary data.</text>
</comment>
<evidence type="ECO:0000313" key="1">
    <source>
        <dbReference type="EMBL" id="PKB95056.1"/>
    </source>
</evidence>
<reference evidence="1 2" key="2">
    <citation type="submission" date="2017-09" db="EMBL/GenBank/DDBJ databases">
        <title>Extensive intraspecific genome diversity in a model arbuscular mycorrhizal fungus.</title>
        <authorList>
            <person name="Chen E.C."/>
            <person name="Morin E."/>
            <person name="Beaudet D."/>
            <person name="Noel J."/>
            <person name="Ndikumana S."/>
            <person name="Charron P."/>
            <person name="St-Onge C."/>
            <person name="Giorgi J."/>
            <person name="Grigoriev I.V."/>
            <person name="Roux C."/>
            <person name="Martin F.M."/>
            <person name="Corradi N."/>
        </authorList>
    </citation>
    <scope>NUCLEOTIDE SEQUENCE [LARGE SCALE GENOMIC DNA]</scope>
    <source>
        <strain evidence="1 2">A5</strain>
    </source>
</reference>
<proteinExistence type="predicted"/>